<dbReference type="Gene3D" id="3.30.70.1070">
    <property type="entry name" value="Sporulation related repeat"/>
    <property type="match status" value="1"/>
</dbReference>
<keyword evidence="5" id="KW-1185">Reference proteome</keyword>
<feature type="region of interest" description="Disordered" evidence="1">
    <location>
        <begin position="257"/>
        <end position="280"/>
    </location>
</feature>
<dbReference type="PROSITE" id="PS51724">
    <property type="entry name" value="SPOR"/>
    <property type="match status" value="1"/>
</dbReference>
<dbReference type="SUPFAM" id="SSF110997">
    <property type="entry name" value="Sporulation related repeat"/>
    <property type="match status" value="1"/>
</dbReference>
<feature type="domain" description="SPOR" evidence="3">
    <location>
        <begin position="394"/>
        <end position="473"/>
    </location>
</feature>
<evidence type="ECO:0000313" key="4">
    <source>
        <dbReference type="EMBL" id="WNO04176.1"/>
    </source>
</evidence>
<dbReference type="RefSeq" id="WP_313867031.1">
    <property type="nucleotide sequence ID" value="NZ_CP132507.1"/>
</dbReference>
<dbReference type="InterPro" id="IPR036680">
    <property type="entry name" value="SPOR-like_sf"/>
</dbReference>
<feature type="transmembrane region" description="Helical" evidence="2">
    <location>
        <begin position="101"/>
        <end position="125"/>
    </location>
</feature>
<keyword evidence="2" id="KW-0472">Membrane</keyword>
<sequence>MATAPTTALDNTDEHSTTALYRAAIGDISNGYYLPRFTRFEAADRPGLSWNWAAALNTLNWLMFRQLWHAALVYSGSIVALALLLFGIGKLVFQFSEGTQWGLLAALVGLAFAVPGLGGNALYYLATRQRVQNALAKNQTVPEACAQLSKQASTRKGLIIIAACNVAVAAIAAQSYAMFSGFEPLPAGTPVAVSAAPEGRNVASGRAVDATAADSAKASASVPSLASSAAAPASSTATPAAPGTSSAVIAAKPPTVAASSPAAKPGQTAASAPDPAASTPAKLPAAAASATAAKAPVSASAPAVANKPAASASAVTPVRPAPTAVASAPAPAPAPAPAKSSGEKAAPKPPGPAPVALRSAAAESAAREVAASLGQSAPVAPATLRTAVIAPEETPAAGRFVVNVGLFGDANNARNALVKLMDAELPVVSKEIRFPKGNRTRVQVGPFDTLAEADAAADKVRALELEARVAPLP</sequence>
<proteinExistence type="predicted"/>
<evidence type="ECO:0000313" key="5">
    <source>
        <dbReference type="Proteomes" id="UP001302257"/>
    </source>
</evidence>
<keyword evidence="2" id="KW-1133">Transmembrane helix</keyword>
<dbReference type="Proteomes" id="UP001302257">
    <property type="component" value="Chromosome"/>
</dbReference>
<feature type="region of interest" description="Disordered" evidence="1">
    <location>
        <begin position="323"/>
        <end position="359"/>
    </location>
</feature>
<feature type="transmembrane region" description="Helical" evidence="2">
    <location>
        <begin position="158"/>
        <end position="179"/>
    </location>
</feature>
<evidence type="ECO:0000259" key="3">
    <source>
        <dbReference type="PROSITE" id="PS51724"/>
    </source>
</evidence>
<feature type="compositionally biased region" description="Low complexity" evidence="1">
    <location>
        <begin position="268"/>
        <end position="280"/>
    </location>
</feature>
<evidence type="ECO:0000256" key="1">
    <source>
        <dbReference type="SAM" id="MobiDB-lite"/>
    </source>
</evidence>
<dbReference type="Pfam" id="PF05036">
    <property type="entry name" value="SPOR"/>
    <property type="match status" value="1"/>
</dbReference>
<gene>
    <name evidence="4" type="ORF">RAN89_14885</name>
</gene>
<feature type="transmembrane region" description="Helical" evidence="2">
    <location>
        <begin position="67"/>
        <end position="89"/>
    </location>
</feature>
<dbReference type="InterPro" id="IPR007730">
    <property type="entry name" value="SPOR-like_dom"/>
</dbReference>
<accession>A0ABZ0AX11</accession>
<organism evidence="4 5">
    <name type="scientific">Rhodoferax mekongensis</name>
    <dbReference type="NCBI Taxonomy" id="3068341"/>
    <lineage>
        <taxon>Bacteria</taxon>
        <taxon>Pseudomonadati</taxon>
        <taxon>Pseudomonadota</taxon>
        <taxon>Betaproteobacteria</taxon>
        <taxon>Burkholderiales</taxon>
        <taxon>Comamonadaceae</taxon>
        <taxon>Rhodoferax</taxon>
    </lineage>
</organism>
<protein>
    <submittedName>
        <fullName evidence="4">SPOR domain-containing protein</fullName>
    </submittedName>
</protein>
<name>A0ABZ0AX11_9BURK</name>
<keyword evidence="2" id="KW-0812">Transmembrane</keyword>
<dbReference type="EMBL" id="CP132507">
    <property type="protein sequence ID" value="WNO04176.1"/>
    <property type="molecule type" value="Genomic_DNA"/>
</dbReference>
<reference evidence="4 5" key="1">
    <citation type="submission" date="2023-08" db="EMBL/GenBank/DDBJ databases">
        <title>Rhodoferax potami sp. nov. and Rhodoferax mekongensis sp. nov., isolated from the Mekong River in Thailand.</title>
        <authorList>
            <person name="Kitikhun S."/>
            <person name="Charoenyingcharoen P."/>
            <person name="Siriarchawattana P."/>
            <person name="Likhitrattanapisal S."/>
            <person name="Nilsakha T."/>
            <person name="Chanpet A."/>
            <person name="Rattanawaree P."/>
            <person name="Ingsriswang S."/>
        </authorList>
    </citation>
    <scope>NUCLEOTIDE SEQUENCE [LARGE SCALE GENOMIC DNA]</scope>
    <source>
        <strain evidence="4 5">TBRC 17307</strain>
    </source>
</reference>
<evidence type="ECO:0000256" key="2">
    <source>
        <dbReference type="SAM" id="Phobius"/>
    </source>
</evidence>